<proteinExistence type="predicted"/>
<name>A0A1G7E2S1_PSEOR</name>
<feature type="transmembrane region" description="Helical" evidence="2">
    <location>
        <begin position="171"/>
        <end position="195"/>
    </location>
</feature>
<feature type="transmembrane region" description="Helical" evidence="2">
    <location>
        <begin position="353"/>
        <end position="381"/>
    </location>
</feature>
<evidence type="ECO:0000256" key="2">
    <source>
        <dbReference type="SAM" id="Phobius"/>
    </source>
</evidence>
<feature type="transmembrane region" description="Helical" evidence="2">
    <location>
        <begin position="92"/>
        <end position="120"/>
    </location>
</feature>
<dbReference type="InterPro" id="IPR009827">
    <property type="entry name" value="MatC_N"/>
</dbReference>
<protein>
    <submittedName>
        <fullName evidence="4">Transporter, UIT1 family</fullName>
    </submittedName>
</protein>
<feature type="compositionally biased region" description="Low complexity" evidence="1">
    <location>
        <begin position="207"/>
        <end position="225"/>
    </location>
</feature>
<dbReference type="Pfam" id="PF07158">
    <property type="entry name" value="MatC_N"/>
    <property type="match status" value="1"/>
</dbReference>
<accession>A0A1G7E2S1</accession>
<reference evidence="4 5" key="1">
    <citation type="submission" date="2016-10" db="EMBL/GenBank/DDBJ databases">
        <authorList>
            <person name="de Groot N.N."/>
        </authorList>
    </citation>
    <scope>NUCLEOTIDE SEQUENCE [LARGE SCALE GENOMIC DNA]</scope>
    <source>
        <strain evidence="4 5">CGMCC 4.3143</strain>
    </source>
</reference>
<feature type="transmembrane region" description="Helical" evidence="2">
    <location>
        <begin position="6"/>
        <end position="39"/>
    </location>
</feature>
<sequence length="439" mass="45098">MSPQLLSILILGGIFVVATLLPINIGILAFVGSFIVGTFVLGLDEKEIFEGFPVSLFVTVVGVTYLFSVAKLNGTIDLLVDAGVRLVRGRAILVPWVLFALAAVLTALGTFTPAAVALLVPIGMNFAFKYRISPLMIGMMVICGAHAGAFSPMAVSGALVFGIVAESGLSVSAAVLFFASMAFNMALAAVTYVLLRRRGEESFAEQPPASDPTDPTDSTDLPDLPTGGGGTATMVRPPRVAVNAKQTATLVALVGLVVGALALHLQIGFLALAAGALLGLMDKENLGKAIDGISWPTILLVAGMVTYVGVLEHAGTIEWVSHAAVGIGAPLLVALVLCLTVGITSAFASSTAILTAVIPMAIPLLLTGSLPAAGVIAAMAISTTIVDVSPFSTNGALVLANARGVDRQRFYKQVITYTCFIVGLGPIAAWAVLVLPGVF</sequence>
<evidence type="ECO:0000259" key="3">
    <source>
        <dbReference type="Pfam" id="PF07158"/>
    </source>
</evidence>
<dbReference type="RefSeq" id="WP_176921120.1">
    <property type="nucleotide sequence ID" value="NZ_FNBE01000001.1"/>
</dbReference>
<feature type="transmembrane region" description="Helical" evidence="2">
    <location>
        <begin position="248"/>
        <end position="281"/>
    </location>
</feature>
<feature type="transmembrane region" description="Helical" evidence="2">
    <location>
        <begin position="323"/>
        <end position="347"/>
    </location>
</feature>
<keyword evidence="5" id="KW-1185">Reference proteome</keyword>
<feature type="transmembrane region" description="Helical" evidence="2">
    <location>
        <begin position="51"/>
        <end position="72"/>
    </location>
</feature>
<evidence type="ECO:0000256" key="1">
    <source>
        <dbReference type="SAM" id="MobiDB-lite"/>
    </source>
</evidence>
<dbReference type="Proteomes" id="UP000198967">
    <property type="component" value="Unassembled WGS sequence"/>
</dbReference>
<dbReference type="EMBL" id="FNBE01000001">
    <property type="protein sequence ID" value="SDE57922.1"/>
    <property type="molecule type" value="Genomic_DNA"/>
</dbReference>
<organism evidence="4 5">
    <name type="scientific">Pseudonocardia oroxyli</name>
    <dbReference type="NCBI Taxonomy" id="366584"/>
    <lineage>
        <taxon>Bacteria</taxon>
        <taxon>Bacillati</taxon>
        <taxon>Actinomycetota</taxon>
        <taxon>Actinomycetes</taxon>
        <taxon>Pseudonocardiales</taxon>
        <taxon>Pseudonocardiaceae</taxon>
        <taxon>Pseudonocardia</taxon>
    </lineage>
</organism>
<keyword evidence="2" id="KW-0472">Membrane</keyword>
<feature type="transmembrane region" description="Helical" evidence="2">
    <location>
        <begin position="132"/>
        <end position="165"/>
    </location>
</feature>
<evidence type="ECO:0000313" key="5">
    <source>
        <dbReference type="Proteomes" id="UP000198967"/>
    </source>
</evidence>
<dbReference type="InterPro" id="IPR030676">
    <property type="entry name" value="CitT-rel"/>
</dbReference>
<keyword evidence="2" id="KW-0812">Transmembrane</keyword>
<gene>
    <name evidence="4" type="ORF">SAMN05216377_101232</name>
</gene>
<dbReference type="AlphaFoldDB" id="A0A1G7E2S1"/>
<evidence type="ECO:0000313" key="4">
    <source>
        <dbReference type="EMBL" id="SDE57922.1"/>
    </source>
</evidence>
<dbReference type="STRING" id="366584.SAMN05216377_101232"/>
<feature type="domain" description="Dicarboxylate carrier MatC N-terminal" evidence="3">
    <location>
        <begin position="1"/>
        <end position="149"/>
    </location>
</feature>
<feature type="transmembrane region" description="Helical" evidence="2">
    <location>
        <begin position="293"/>
        <end position="311"/>
    </location>
</feature>
<dbReference type="PANTHER" id="PTHR42826">
    <property type="entry name" value="DICARBOXYLATE TRANSPORTER 2.1, CHLOROPLASTIC"/>
    <property type="match status" value="1"/>
</dbReference>
<feature type="region of interest" description="Disordered" evidence="1">
    <location>
        <begin position="203"/>
        <end position="235"/>
    </location>
</feature>
<keyword evidence="2" id="KW-1133">Transmembrane helix</keyword>
<feature type="transmembrane region" description="Helical" evidence="2">
    <location>
        <begin position="414"/>
        <end position="435"/>
    </location>
</feature>